<proteinExistence type="predicted"/>
<gene>
    <name evidence="2" type="ORF">DICVIV_09235</name>
</gene>
<name>A0A0D8XLT6_DICVI</name>
<evidence type="ECO:0000313" key="3">
    <source>
        <dbReference type="Proteomes" id="UP000053766"/>
    </source>
</evidence>
<dbReference type="EMBL" id="KN716452">
    <property type="protein sequence ID" value="KJH44744.1"/>
    <property type="molecule type" value="Genomic_DNA"/>
</dbReference>
<reference evidence="2 3" key="1">
    <citation type="submission" date="2013-11" db="EMBL/GenBank/DDBJ databases">
        <title>Draft genome of the bovine lungworm Dictyocaulus viviparus.</title>
        <authorList>
            <person name="Mitreva M."/>
        </authorList>
    </citation>
    <scope>NUCLEOTIDE SEQUENCE [LARGE SCALE GENOMIC DNA]</scope>
    <source>
        <strain evidence="2 3">HannoverDv2000</strain>
    </source>
</reference>
<keyword evidence="3" id="KW-1185">Reference proteome</keyword>
<evidence type="ECO:0000256" key="1">
    <source>
        <dbReference type="SAM" id="MobiDB-lite"/>
    </source>
</evidence>
<dbReference type="Proteomes" id="UP000053766">
    <property type="component" value="Unassembled WGS sequence"/>
</dbReference>
<dbReference type="AlphaFoldDB" id="A0A0D8XLT6"/>
<dbReference type="OrthoDB" id="365640at2759"/>
<evidence type="ECO:0000313" key="2">
    <source>
        <dbReference type="EMBL" id="KJH44744.1"/>
    </source>
</evidence>
<accession>A0A0D8XLT6</accession>
<sequence>MALKQRNHSSQIFNNFYENTSSLREPSNNQREFSHKKISGKCEAHVDEKIHKSATICSGDVPKNSVILPTGKPESSYTQNHCTGIIKHQQKQFDPVQRTTCYKNKTTNSVSIKTKPFPNTKEDHSANTASQHEYTFHKGGHYKAKDYSYPENFKTDRHFVKMTMNQNDYVVGKGERYEAKRPKDSEILKGDGNF</sequence>
<feature type="region of interest" description="Disordered" evidence="1">
    <location>
        <begin position="175"/>
        <end position="194"/>
    </location>
</feature>
<organism evidence="2 3">
    <name type="scientific">Dictyocaulus viviparus</name>
    <name type="common">Bovine lungworm</name>
    <dbReference type="NCBI Taxonomy" id="29172"/>
    <lineage>
        <taxon>Eukaryota</taxon>
        <taxon>Metazoa</taxon>
        <taxon>Ecdysozoa</taxon>
        <taxon>Nematoda</taxon>
        <taxon>Chromadorea</taxon>
        <taxon>Rhabditida</taxon>
        <taxon>Rhabditina</taxon>
        <taxon>Rhabditomorpha</taxon>
        <taxon>Strongyloidea</taxon>
        <taxon>Metastrongylidae</taxon>
        <taxon>Dictyocaulus</taxon>
    </lineage>
</organism>
<reference evidence="3" key="2">
    <citation type="journal article" date="2016" name="Sci. Rep.">
        <title>Dictyocaulus viviparus genome, variome and transcriptome elucidate lungworm biology and support future intervention.</title>
        <authorList>
            <person name="McNulty S.N."/>
            <person name="Strube C."/>
            <person name="Rosa B.A."/>
            <person name="Martin J.C."/>
            <person name="Tyagi R."/>
            <person name="Choi Y.J."/>
            <person name="Wang Q."/>
            <person name="Hallsworth Pepin K."/>
            <person name="Zhang X."/>
            <person name="Ozersky P."/>
            <person name="Wilson R.K."/>
            <person name="Sternberg P.W."/>
            <person name="Gasser R.B."/>
            <person name="Mitreva M."/>
        </authorList>
    </citation>
    <scope>NUCLEOTIDE SEQUENCE [LARGE SCALE GENOMIC DNA]</scope>
    <source>
        <strain evidence="3">HannoverDv2000</strain>
    </source>
</reference>
<protein>
    <submittedName>
        <fullName evidence="2">Uncharacterized protein</fullName>
    </submittedName>
</protein>